<proteinExistence type="predicted"/>
<dbReference type="Gene3D" id="3.90.1530.10">
    <property type="entry name" value="Conserved hypothetical protein from pyrococcus furiosus pfu- 392566-001, ParB domain"/>
    <property type="match status" value="1"/>
</dbReference>
<dbReference type="SUPFAM" id="SSF110849">
    <property type="entry name" value="ParB/Sulfiredoxin"/>
    <property type="match status" value="1"/>
</dbReference>
<sequence>MKQLTIDAEFRDKIPPLSQDEFLKLEENILEDGEVREPLVVWHNTIIDGHHRWAIIQKHPNIPYKVKQMDFPDKWAAIVWMCRNQLGRRNLTDEQKTYLIGKQFEAEKLTHGGDRGTERGEHGRFAASLQNDGLRKSRGAAGRIAEELGVGCATVERAERFSKGIDEAEAISPGIRDAVLSGEVKAPKSVVAEIRNVPEEHRQQVVEAIKQGDTDTAKAIIRSSKPKPAEEPQEEPKPFTPEELGELIDAAAQNLDFALKQHLVLVHRDVLDTKEGRDVAQNALNGVLEVTQKYLDMIRRIKENGNEN</sequence>
<evidence type="ECO:0000313" key="1">
    <source>
        <dbReference type="EMBL" id="XCD07639.1"/>
    </source>
</evidence>
<reference evidence="1" key="1">
    <citation type="submission" date="2024-03" db="EMBL/GenBank/DDBJ databases">
        <title>Diverse circular DNA viruses in blood, oral, and fecal samples of captive lemurs.</title>
        <authorList>
            <person name="Paietta E.N."/>
            <person name="Kraberger S."/>
            <person name="Lund M.C."/>
            <person name="Custer J.M."/>
            <person name="Vargas K.M."/>
            <person name="Ehmke E.E."/>
            <person name="Yoder A.D."/>
            <person name="Varsani A."/>
        </authorList>
    </citation>
    <scope>NUCLEOTIDE SEQUENCE</scope>
    <source>
        <strain evidence="1">Duke_28FS_2</strain>
    </source>
</reference>
<organism evidence="1">
    <name type="scientific">Dulem virus 33</name>
    <dbReference type="NCBI Taxonomy" id="3145751"/>
    <lineage>
        <taxon>Viruses</taxon>
        <taxon>Duplodnaviria</taxon>
        <taxon>Heunggongvirae</taxon>
        <taxon>Uroviricota</taxon>
        <taxon>Caudoviricetes</taxon>
    </lineage>
</organism>
<dbReference type="EMBL" id="PP511792">
    <property type="protein sequence ID" value="XCD07639.1"/>
    <property type="molecule type" value="Genomic_DNA"/>
</dbReference>
<protein>
    <submittedName>
        <fullName evidence="1">PNOB8 ParB N-like protein</fullName>
    </submittedName>
</protein>
<accession>A0AAU8B5N2</accession>
<name>A0AAU8B5N2_9CAUD</name>
<dbReference type="InterPro" id="IPR036086">
    <property type="entry name" value="ParB/Sulfiredoxin_sf"/>
</dbReference>